<organism evidence="2 3">
    <name type="scientific">Plectus sambesii</name>
    <dbReference type="NCBI Taxonomy" id="2011161"/>
    <lineage>
        <taxon>Eukaryota</taxon>
        <taxon>Metazoa</taxon>
        <taxon>Ecdysozoa</taxon>
        <taxon>Nematoda</taxon>
        <taxon>Chromadorea</taxon>
        <taxon>Plectida</taxon>
        <taxon>Plectina</taxon>
        <taxon>Plectoidea</taxon>
        <taxon>Plectidae</taxon>
        <taxon>Plectus</taxon>
    </lineage>
</organism>
<dbReference type="AlphaFoldDB" id="A0A914V3E5"/>
<reference evidence="3" key="1">
    <citation type="submission" date="2022-11" db="UniProtKB">
        <authorList>
            <consortium name="WormBaseParasite"/>
        </authorList>
    </citation>
    <scope>IDENTIFICATION</scope>
</reference>
<dbReference type="WBParaSite" id="PSAMB.scaffold1427size31646.g12961.t1">
    <property type="protein sequence ID" value="PSAMB.scaffold1427size31646.g12961.t1"/>
    <property type="gene ID" value="PSAMB.scaffold1427size31646.g12961"/>
</dbReference>
<evidence type="ECO:0000256" key="1">
    <source>
        <dbReference type="SAM" id="MobiDB-lite"/>
    </source>
</evidence>
<dbReference type="Proteomes" id="UP000887566">
    <property type="component" value="Unplaced"/>
</dbReference>
<evidence type="ECO:0000313" key="2">
    <source>
        <dbReference type="Proteomes" id="UP000887566"/>
    </source>
</evidence>
<protein>
    <submittedName>
        <fullName evidence="3">Uncharacterized protein</fullName>
    </submittedName>
</protein>
<feature type="region of interest" description="Disordered" evidence="1">
    <location>
        <begin position="86"/>
        <end position="112"/>
    </location>
</feature>
<keyword evidence="2" id="KW-1185">Reference proteome</keyword>
<proteinExistence type="predicted"/>
<feature type="compositionally biased region" description="Basic residues" evidence="1">
    <location>
        <begin position="20"/>
        <end position="29"/>
    </location>
</feature>
<sequence>MGSQLDEPNADRRLSAVRTGAHRRRRKLRRSDPTWNGRRSRMCPCHQIFISRQPDERPPVNAHRHIHAPHQITRLPFSQNALTLADTLHPSPPKMTQRRYDATTARGNQCRG</sequence>
<accession>A0A914V3E5</accession>
<evidence type="ECO:0000313" key="3">
    <source>
        <dbReference type="WBParaSite" id="PSAMB.scaffold1427size31646.g12961.t1"/>
    </source>
</evidence>
<name>A0A914V3E5_9BILA</name>
<feature type="region of interest" description="Disordered" evidence="1">
    <location>
        <begin position="1"/>
        <end position="37"/>
    </location>
</feature>